<evidence type="ECO:0000259" key="10">
    <source>
        <dbReference type="Pfam" id="PF22587"/>
    </source>
</evidence>
<evidence type="ECO:0000256" key="4">
    <source>
        <dbReference type="ARBA" id="ARBA00022932"/>
    </source>
</evidence>
<dbReference type="InterPro" id="IPR050240">
    <property type="entry name" value="DNA_pol_type-B"/>
</dbReference>
<keyword evidence="7" id="KW-0235">DNA replication</keyword>
<evidence type="ECO:0000259" key="9">
    <source>
        <dbReference type="Pfam" id="PF03104"/>
    </source>
</evidence>
<dbReference type="EMBL" id="QFXC01000011">
    <property type="protein sequence ID" value="RDH82302.1"/>
    <property type="molecule type" value="Genomic_DNA"/>
</dbReference>
<accession>A0A370DBL7</accession>
<dbReference type="PANTHER" id="PTHR10322:SF23">
    <property type="entry name" value="DNA POLYMERASE DELTA CATALYTIC SUBUNIT"/>
    <property type="match status" value="1"/>
</dbReference>
<dbReference type="InterPro" id="IPR012337">
    <property type="entry name" value="RNaseH-like_sf"/>
</dbReference>
<dbReference type="NCBIfam" id="NF004421">
    <property type="entry name" value="PRK05762.1-2"/>
    <property type="match status" value="1"/>
</dbReference>
<dbReference type="GO" id="GO:0045004">
    <property type="term" value="P:DNA replication proofreading"/>
    <property type="evidence" value="ECO:0007669"/>
    <property type="project" value="TreeGrafter"/>
</dbReference>
<dbReference type="GO" id="GO:0000166">
    <property type="term" value="F:nucleotide binding"/>
    <property type="evidence" value="ECO:0007669"/>
    <property type="project" value="InterPro"/>
</dbReference>
<keyword evidence="5 7" id="KW-0238">DNA-binding</keyword>
<dbReference type="Proteomes" id="UP000254266">
    <property type="component" value="Unassembled WGS sequence"/>
</dbReference>
<dbReference type="InterPro" id="IPR023211">
    <property type="entry name" value="DNA_pol_palm_dom_sf"/>
</dbReference>
<dbReference type="FunFam" id="3.90.1600.10:FF:000030">
    <property type="entry name" value="DNA polymerase II"/>
    <property type="match status" value="1"/>
</dbReference>
<dbReference type="CDD" id="cd05537">
    <property type="entry name" value="POLBc_Pol_II"/>
    <property type="match status" value="1"/>
</dbReference>
<feature type="domain" description="DNA-directed DNA polymerase family B multifunctional" evidence="8">
    <location>
        <begin position="377"/>
        <end position="775"/>
    </location>
</feature>
<evidence type="ECO:0000313" key="11">
    <source>
        <dbReference type="EMBL" id="RDH82302.1"/>
    </source>
</evidence>
<evidence type="ECO:0000256" key="2">
    <source>
        <dbReference type="ARBA" id="ARBA00022679"/>
    </source>
</evidence>
<dbReference type="InterPro" id="IPR043502">
    <property type="entry name" value="DNA/RNA_pol_sf"/>
</dbReference>
<dbReference type="InterPro" id="IPR055208">
    <property type="entry name" value="PolB_insertion"/>
</dbReference>
<dbReference type="PANTHER" id="PTHR10322">
    <property type="entry name" value="DNA POLYMERASE CATALYTIC SUBUNIT"/>
    <property type="match status" value="1"/>
</dbReference>
<evidence type="ECO:0000256" key="3">
    <source>
        <dbReference type="ARBA" id="ARBA00022695"/>
    </source>
</evidence>
<dbReference type="GO" id="GO:0008296">
    <property type="term" value="F:3'-5'-DNA exonuclease activity"/>
    <property type="evidence" value="ECO:0007669"/>
    <property type="project" value="TreeGrafter"/>
</dbReference>
<keyword evidence="3 7" id="KW-0548">Nucleotidyltransferase</keyword>
<comment type="catalytic activity">
    <reaction evidence="6 7">
        <text>DNA(n) + a 2'-deoxyribonucleoside 5'-triphosphate = DNA(n+1) + diphosphate</text>
        <dbReference type="Rhea" id="RHEA:22508"/>
        <dbReference type="Rhea" id="RHEA-COMP:17339"/>
        <dbReference type="Rhea" id="RHEA-COMP:17340"/>
        <dbReference type="ChEBI" id="CHEBI:33019"/>
        <dbReference type="ChEBI" id="CHEBI:61560"/>
        <dbReference type="ChEBI" id="CHEBI:173112"/>
        <dbReference type="EC" id="2.7.7.7"/>
    </reaction>
</comment>
<dbReference type="InterPro" id="IPR006172">
    <property type="entry name" value="DNA-dir_DNA_pol_B"/>
</dbReference>
<dbReference type="Gene3D" id="2.40.50.590">
    <property type="match status" value="1"/>
</dbReference>
<dbReference type="Gene3D" id="3.90.1600.10">
    <property type="entry name" value="Palm domain of DNA polymerase"/>
    <property type="match status" value="2"/>
</dbReference>
<dbReference type="GO" id="GO:0003677">
    <property type="term" value="F:DNA binding"/>
    <property type="evidence" value="ECO:0007669"/>
    <property type="project" value="UniProtKB-KW"/>
</dbReference>
<dbReference type="SUPFAM" id="SSF56672">
    <property type="entry name" value="DNA/RNA polymerases"/>
    <property type="match status" value="1"/>
</dbReference>
<proteinExistence type="inferred from homology"/>
<dbReference type="InterPro" id="IPR036397">
    <property type="entry name" value="RNaseH_sf"/>
</dbReference>
<dbReference type="Gene3D" id="3.30.420.10">
    <property type="entry name" value="Ribonuclease H-like superfamily/Ribonuclease H"/>
    <property type="match status" value="1"/>
</dbReference>
<reference evidence="11 12" key="1">
    <citation type="journal article" date="2018" name="ISME J.">
        <title>Endosymbiont genomes yield clues of tubeworm success.</title>
        <authorList>
            <person name="Li Y."/>
            <person name="Liles M.R."/>
            <person name="Halanych K.M."/>
        </authorList>
    </citation>
    <scope>NUCLEOTIDE SEQUENCE [LARGE SCALE GENOMIC DNA]</scope>
    <source>
        <strain evidence="11">A1464</strain>
    </source>
</reference>
<dbReference type="Pfam" id="PF21474">
    <property type="entry name" value="DNApolII_N"/>
    <property type="match status" value="1"/>
</dbReference>
<evidence type="ECO:0000256" key="5">
    <source>
        <dbReference type="ARBA" id="ARBA00023125"/>
    </source>
</evidence>
<dbReference type="InterPro" id="IPR042087">
    <property type="entry name" value="DNA_pol_B_thumb"/>
</dbReference>
<evidence type="ECO:0000256" key="6">
    <source>
        <dbReference type="ARBA" id="ARBA00049244"/>
    </source>
</evidence>
<dbReference type="AlphaFoldDB" id="A0A370DBL7"/>
<organism evidence="11 12">
    <name type="scientific">endosymbiont of Galathealinum brachiosum</name>
    <dbReference type="NCBI Taxonomy" id="2200906"/>
    <lineage>
        <taxon>Bacteria</taxon>
        <taxon>Pseudomonadati</taxon>
        <taxon>Pseudomonadota</taxon>
        <taxon>Gammaproteobacteria</taxon>
        <taxon>sulfur-oxidizing symbionts</taxon>
    </lineage>
</organism>
<comment type="caution">
    <text evidence="11">The sequence shown here is derived from an EMBL/GenBank/DDBJ whole genome shotgun (WGS) entry which is preliminary data.</text>
</comment>
<evidence type="ECO:0000256" key="7">
    <source>
        <dbReference type="RuleBase" id="RU000442"/>
    </source>
</evidence>
<keyword evidence="12" id="KW-1185">Reference proteome</keyword>
<dbReference type="Gene3D" id="1.10.132.60">
    <property type="entry name" value="DNA polymerase family B, C-terminal domain"/>
    <property type="match status" value="1"/>
</dbReference>
<name>A0A370DBL7_9GAMM</name>
<sequence>MHKAFLLTRQAYDTKHGIQLELWFNSDSGPVQVFINQQQAVFFIQQSNIDRVAPLLSKNRAYIKNINLLDFKRQPMAAVYCNSLQYFYRIRDQLKENNIPAFETDIRPTERFLTERFITGPVTLNNPDKLSTLTNPAIKADDYNPVLKLMSLDIETSYDTDELFSIAYICDNIKKVLIVGNNQLNNDLIQTVTDEKQLLTLFIQHIHKFDPDVFIGWNVINFDFRFLQKKADQLNVPLKIGRNHSLVKWRQHHAEANHYFLHIPGRVVLDGIDTLKSATWQFSSFSLDNVSNELLNRGKLIQQHNSHDPLFKAKEIKRQFYKDKTSLAKYNLEDCQLVLDIFNKAELIHFAIERARLTGLEMDRVGGSVAAFDNLYLPRLHRKGFTAPNTGDYGSGNTAPGGYVMNSKPGLFNSVLVLDYKSLYPSIIRTFKVDPYARIAAKQQIDDDIIPGYDGASFSKQEHILPEIIADLWQARDKAKREKNKALSQAIKIIMNSFYGVLGTAGCRIHDARLTSSITKRSHDIIKQSVKLINTQGYEVIYGDTDSVFVSLDKSVKNNEANKIGQHLIDIINSYWKQHLNEDFGIESYLEMEYETHFKRFFMPTIRGSEKGSKKRYAGVISTDNGDKIIFKGLENVRTDWTQLARDFQQTLYYKVFNDEAYADFIRQVVKQLSNGELDHQLTYRKRLRQKLDLYQKNIPPHARAAINSEAIFKREGKPSRYQNKGWIEYVMTLNGPETLECQSSKLDYEHYIEKQLTPIADSILAALNDSMDNILNRQFNLF</sequence>
<dbReference type="EC" id="2.7.7.7" evidence="7"/>
<keyword evidence="2 7" id="KW-0808">Transferase</keyword>
<dbReference type="InterPro" id="IPR006134">
    <property type="entry name" value="DNA-dir_DNA_pol_B_multi_dom"/>
</dbReference>
<dbReference type="Pfam" id="PF22587">
    <property type="entry name" value="DNApolII_insertion"/>
    <property type="match status" value="1"/>
</dbReference>
<dbReference type="PROSITE" id="PS00116">
    <property type="entry name" value="DNA_POLYMERASE_B"/>
    <property type="match status" value="1"/>
</dbReference>
<comment type="similarity">
    <text evidence="1 7">Belongs to the DNA polymerase type-B family.</text>
</comment>
<evidence type="ECO:0000259" key="8">
    <source>
        <dbReference type="Pfam" id="PF00136"/>
    </source>
</evidence>
<dbReference type="InterPro" id="IPR017964">
    <property type="entry name" value="DNA-dir_DNA_pol_B_CS"/>
</dbReference>
<dbReference type="Gene3D" id="3.30.70.2250">
    <property type="match status" value="1"/>
</dbReference>
<dbReference type="Pfam" id="PF03104">
    <property type="entry name" value="DNA_pol_B_exo1"/>
    <property type="match status" value="1"/>
</dbReference>
<dbReference type="Pfam" id="PF00136">
    <property type="entry name" value="DNA_pol_B"/>
    <property type="match status" value="1"/>
</dbReference>
<gene>
    <name evidence="11" type="ORF">DIZ80_08355</name>
</gene>
<feature type="domain" description="DNA-directed DNA polymerase family B exonuclease" evidence="9">
    <location>
        <begin position="101"/>
        <end position="290"/>
    </location>
</feature>
<dbReference type="SMART" id="SM00486">
    <property type="entry name" value="POLBc"/>
    <property type="match status" value="1"/>
</dbReference>
<keyword evidence="4 7" id="KW-0239">DNA-directed DNA polymerase</keyword>
<evidence type="ECO:0000256" key="1">
    <source>
        <dbReference type="ARBA" id="ARBA00005755"/>
    </source>
</evidence>
<dbReference type="GO" id="GO:0009432">
    <property type="term" value="P:SOS response"/>
    <property type="evidence" value="ECO:0007669"/>
    <property type="project" value="TreeGrafter"/>
</dbReference>
<dbReference type="GO" id="GO:0003887">
    <property type="term" value="F:DNA-directed DNA polymerase activity"/>
    <property type="evidence" value="ECO:0007669"/>
    <property type="project" value="UniProtKB-KW"/>
</dbReference>
<dbReference type="CDD" id="cd05784">
    <property type="entry name" value="DNA_polB_II_exo"/>
    <property type="match status" value="1"/>
</dbReference>
<protein>
    <recommendedName>
        <fullName evidence="7">DNA polymerase</fullName>
        <ecNumber evidence="7">2.7.7.7</ecNumber>
    </recommendedName>
</protein>
<dbReference type="InterPro" id="IPR006133">
    <property type="entry name" value="DNA-dir_DNA_pol_B_exonuc"/>
</dbReference>
<dbReference type="SUPFAM" id="SSF53098">
    <property type="entry name" value="Ribonuclease H-like"/>
    <property type="match status" value="1"/>
</dbReference>
<dbReference type="PRINTS" id="PR00106">
    <property type="entry name" value="DNAPOLB"/>
</dbReference>
<feature type="domain" description="DNA polymerase II insertion" evidence="10">
    <location>
        <begin position="40"/>
        <end position="99"/>
    </location>
</feature>
<evidence type="ECO:0000313" key="12">
    <source>
        <dbReference type="Proteomes" id="UP000254266"/>
    </source>
</evidence>